<organism evidence="4 5">
    <name type="scientific">Sphingomonas quercus</name>
    <dbReference type="NCBI Taxonomy" id="2842451"/>
    <lineage>
        <taxon>Bacteria</taxon>
        <taxon>Pseudomonadati</taxon>
        <taxon>Pseudomonadota</taxon>
        <taxon>Alphaproteobacteria</taxon>
        <taxon>Sphingomonadales</taxon>
        <taxon>Sphingomonadaceae</taxon>
        <taxon>Sphingomonas</taxon>
    </lineage>
</organism>
<keyword evidence="5" id="KW-1185">Reference proteome</keyword>
<keyword evidence="1" id="KW-0732">Signal</keyword>
<sequence>MGGAGGNLIGDVTIDNAGSITGGAGGSMADGGDGIGSGGKGTTPSDGAAGGNGGMITGSITITNSGTIQGGNGGGTPTGTPLYGGTGGAGVRGANVTIINSGTIAGGMGATGQAAAITFTGGENSLELRSGSIIKGGVSAGGSADTLILGGTGYGFIDNISTFVGFEKFEKNSDSYWTFTGTIASATPWIVNGGTLAVNATLDNAGSSVTVNSGGTLTGKGKIGNGSGGLVTVNSGGTLAGVEGDTLSMYSLTLADGAIISATLNQPGTTGAPSGALFQVAGDLSLNGTATVKVTGSTDFGYGNGLYGLIAYGGALSGDGKLTAVEVGGSGDHMLAIDTQTAGQFNLLVMDGVPATGPFIFWKPGATLGGAGTWTPNGTLWGNVDGKGASTFDGGTDNPAIFAGTTGGTVTVSNGGQDIALPGGGLQFATTGYTITGDPLSLTNQQTKIWVGNGTDASAGMTATIASKLVNGEVGDSEIDGGINKVDVGKLILTGTNFYTGATTISGGTLALSGSGSIAESSGVTVKAETVFDISGTNSGASIKSLAGAGIVALGGKTLTITDAGGDFAGALSGTGGVTLTGGMQTLTGTNSYTGATTISGGSWLNLSGAGSIAQSSGVTANGGLDISGTTGGATIGGLSGTGAVVLDDKTLTVDSDGNWTFDGYMTGNGGGLTKSGAGTLTLTDMNTYTGPTIIYGGTLALGATGKTGTIEDSSGVELAAAGTTLLLDSEMTKVNIKSLSGVAGSVVDVGVHNLTITNANGEFAGDIKGAALDIGSGLYIFGGLTLAGGTLTLSGANTYARTTAVTGGTLLVNGSINGIEVNGEMESGDVDVYGGATLGGSGSVAGDVDVDVGGAIKGATGQTLAIGGYLSLNGATVNVALGAPSETALFDVAGDVYVYGDTKIAVTAGQSFGAGLYRLVDYDGAFAPKKGGTLTADTLAGYDLGIQTSIEGQINLTVAKASGGSSGGGGTSPTPPAGPFNFWNPVPGEAGTITGGAGVWTSATLWSNAGGTATAALDASTAPAIFAAAPGVVRVEGAAPVPATGLQFAVHGYEVTGDALVLTDAQTPIRVGDGTAAGAAYVATLSAPITGTGGLVKTDLGTLILSGANDYTGGTTIAGGILEVTGDASLGAAGEDVILDGGRLVVPDGFTTTRAINSIGGGTFDVAGGETLGVDSGLGGGGLFVKTGGGLLAYDGDGSGFDGLLRVDDGKLVVGSSSGRKGARVGGSFEVARGGTLGGHGTIGSGKGSLVTIAAGGTLAPGNSIGTLTVDGDLSFDAGSVLEVEVDPAGVASDLVHVTGTAALAGSVRHIGENGAYGLGATYTILTADGGVSGRFAGVASNYAFLTPTLGYDANNVTLTLARNAVAFAAAADTRNQRAAAGALDSIGFAAGHPVYDAVALLADDARVIRGAYDALSGEVHASARTALIEDSRFVRDAAVERLRAGDGRAIWGRAFGAWARTASDGNAARLTHSTGGLLLGADTDVGGARVGVVGGYGRTSFTVAGRASSGDADSYHLGAYAGGEWGGFALRGGLAHAWQKLDTKRAVAFPGLNETPRADYKAGTTQVFGDVGYKLGAFEPFASLAYVSLRTKGFTEQGGAAAVKAGSQTTDATFSTLGLRAAGGFDLGGMQATARGALGWRHAFGEVVPVSVQSFTAGDAFTVAGVPITRNAATVEAGLDFALSPSATLGLSYQGQMASGASQHSGRVGLAVRF</sequence>
<dbReference type="NCBIfam" id="TIGR02601">
    <property type="entry name" value="autotrns_rpt"/>
    <property type="match status" value="4"/>
</dbReference>
<evidence type="ECO:0000259" key="3">
    <source>
        <dbReference type="PROSITE" id="PS51208"/>
    </source>
</evidence>
<dbReference type="EMBL" id="JAHKRT010000007">
    <property type="protein sequence ID" value="MBU3078858.1"/>
    <property type="molecule type" value="Genomic_DNA"/>
</dbReference>
<dbReference type="Pfam" id="PF03797">
    <property type="entry name" value="Autotransporter"/>
    <property type="match status" value="1"/>
</dbReference>
<name>A0ABS6BKN5_9SPHN</name>
<dbReference type="InterPro" id="IPR005546">
    <property type="entry name" value="Autotransporte_beta"/>
</dbReference>
<comment type="caution">
    <text evidence="4">The sequence shown here is derived from an EMBL/GenBank/DDBJ whole genome shotgun (WGS) entry which is preliminary data.</text>
</comment>
<dbReference type="InterPro" id="IPR013425">
    <property type="entry name" value="Autotrns_rpt"/>
</dbReference>
<feature type="region of interest" description="Disordered" evidence="2">
    <location>
        <begin position="29"/>
        <end position="54"/>
    </location>
</feature>
<dbReference type="Proteomes" id="UP000776276">
    <property type="component" value="Unassembled WGS sequence"/>
</dbReference>
<dbReference type="Pfam" id="PF12951">
    <property type="entry name" value="PATR"/>
    <property type="match status" value="5"/>
</dbReference>
<evidence type="ECO:0000256" key="1">
    <source>
        <dbReference type="ARBA" id="ARBA00022729"/>
    </source>
</evidence>
<reference evidence="4 5" key="1">
    <citation type="submission" date="2021-06" db="EMBL/GenBank/DDBJ databases">
        <title>Sphingomonas sp. XMGL2, whole genome shotgun sequencing project.</title>
        <authorList>
            <person name="Zhao G."/>
            <person name="Shen L."/>
        </authorList>
    </citation>
    <scope>NUCLEOTIDE SEQUENCE [LARGE SCALE GENOMIC DNA]</scope>
    <source>
        <strain evidence="4 5">XMGL2</strain>
    </source>
</reference>
<evidence type="ECO:0000313" key="5">
    <source>
        <dbReference type="Proteomes" id="UP000776276"/>
    </source>
</evidence>
<dbReference type="PROSITE" id="PS51208">
    <property type="entry name" value="AUTOTRANSPORTER"/>
    <property type="match status" value="1"/>
</dbReference>
<dbReference type="NCBIfam" id="TIGR01414">
    <property type="entry name" value="autotrans_barl"/>
    <property type="match status" value="1"/>
</dbReference>
<dbReference type="SMART" id="SM00869">
    <property type="entry name" value="Autotransporter"/>
    <property type="match status" value="1"/>
</dbReference>
<protein>
    <submittedName>
        <fullName evidence="4">Autotransporter domain-containing protein</fullName>
    </submittedName>
</protein>
<gene>
    <name evidence="4" type="ORF">KOF26_13370</name>
</gene>
<evidence type="ECO:0000313" key="4">
    <source>
        <dbReference type="EMBL" id="MBU3078858.1"/>
    </source>
</evidence>
<feature type="region of interest" description="Disordered" evidence="2">
    <location>
        <begin position="962"/>
        <end position="982"/>
    </location>
</feature>
<evidence type="ECO:0000256" key="2">
    <source>
        <dbReference type="SAM" id="MobiDB-lite"/>
    </source>
</evidence>
<accession>A0ABS6BKN5</accession>
<feature type="domain" description="Autotransporter" evidence="3">
    <location>
        <begin position="1445"/>
        <end position="1716"/>
    </location>
</feature>
<proteinExistence type="predicted"/>
<feature type="compositionally biased region" description="Gly residues" evidence="2">
    <location>
        <begin position="29"/>
        <end position="41"/>
    </location>
</feature>
<dbReference type="InterPro" id="IPR006315">
    <property type="entry name" value="OM_autotransptr_brl_dom"/>
</dbReference>